<dbReference type="Gene3D" id="2.60.40.1740">
    <property type="entry name" value="hypothetical protein (bacova_03559)"/>
    <property type="match status" value="1"/>
</dbReference>
<name>A0A5C4SJP6_9FLAO</name>
<organism evidence="1 2">
    <name type="scientific">Allotamlana fucoidanivorans</name>
    <dbReference type="NCBI Taxonomy" id="2583814"/>
    <lineage>
        <taxon>Bacteria</taxon>
        <taxon>Pseudomonadati</taxon>
        <taxon>Bacteroidota</taxon>
        <taxon>Flavobacteriia</taxon>
        <taxon>Flavobacteriales</taxon>
        <taxon>Flavobacteriaceae</taxon>
        <taxon>Allotamlana</taxon>
    </lineage>
</organism>
<evidence type="ECO:0000313" key="1">
    <source>
        <dbReference type="EMBL" id="TNJ43771.1"/>
    </source>
</evidence>
<dbReference type="AlphaFoldDB" id="A0A5C4SJP6"/>
<dbReference type="EMBL" id="VDCS01000009">
    <property type="protein sequence ID" value="TNJ43771.1"/>
    <property type="molecule type" value="Genomic_DNA"/>
</dbReference>
<dbReference type="OrthoDB" id="9804511at2"/>
<proteinExistence type="predicted"/>
<keyword evidence="2" id="KW-1185">Reference proteome</keyword>
<evidence type="ECO:0000313" key="2">
    <source>
        <dbReference type="Proteomes" id="UP000308713"/>
    </source>
</evidence>
<dbReference type="PROSITE" id="PS51257">
    <property type="entry name" value="PROKAR_LIPOPROTEIN"/>
    <property type="match status" value="1"/>
</dbReference>
<reference evidence="1 2" key="1">
    <citation type="submission" date="2019-05" db="EMBL/GenBank/DDBJ databases">
        <title>Tamlana fucoidanivorans sp. nov., isolated from the surface of algae collected from Fujian province in China.</title>
        <authorList>
            <person name="Li J."/>
        </authorList>
    </citation>
    <scope>NUCLEOTIDE SEQUENCE [LARGE SCALE GENOMIC DNA]</scope>
    <source>
        <strain evidence="1 2">CW2-9</strain>
    </source>
</reference>
<protein>
    <recommendedName>
        <fullName evidence="3">DUF1735 domain-containing protein</fullName>
    </recommendedName>
</protein>
<dbReference type="RefSeq" id="WP_139697470.1">
    <property type="nucleotide sequence ID" value="NZ_CP074074.1"/>
</dbReference>
<gene>
    <name evidence="1" type="ORF">FGF67_10390</name>
</gene>
<comment type="caution">
    <text evidence="1">The sequence shown here is derived from an EMBL/GenBank/DDBJ whole genome shotgun (WGS) entry which is preliminary data.</text>
</comment>
<sequence>MKKISILTLFVISFITFYSCDEDLNEKSFDYTTLESSFEVGVDPTGTLEQDVRVFATSTSSSDRTYNITVIEEETNAPATAYNVPATVVIPANSTVGTFKVTAVGENIDPANGNTLTLQISSDYAGFIGNSTTLLLTQVCPYPDTFLNIVFDGYGSECTWDIKDSDGAVLFSGGPYADGDPGISAKFCLSPGTYEFTINDVYGDGLSYPEDGSATITQNGSDLVSIVGDFGYTASESFTVTDN</sequence>
<evidence type="ECO:0008006" key="3">
    <source>
        <dbReference type="Google" id="ProtNLM"/>
    </source>
</evidence>
<dbReference type="Proteomes" id="UP000308713">
    <property type="component" value="Unassembled WGS sequence"/>
</dbReference>
<accession>A0A5C4SJP6</accession>